<evidence type="ECO:0000256" key="1">
    <source>
        <dbReference type="SAM" id="MobiDB-lite"/>
    </source>
</evidence>
<accession>A0A5B7GPT9</accession>
<feature type="region of interest" description="Disordered" evidence="1">
    <location>
        <begin position="30"/>
        <end position="88"/>
    </location>
</feature>
<organism evidence="2 3">
    <name type="scientific">Portunus trituberculatus</name>
    <name type="common">Swimming crab</name>
    <name type="synonym">Neptunus trituberculatus</name>
    <dbReference type="NCBI Taxonomy" id="210409"/>
    <lineage>
        <taxon>Eukaryota</taxon>
        <taxon>Metazoa</taxon>
        <taxon>Ecdysozoa</taxon>
        <taxon>Arthropoda</taxon>
        <taxon>Crustacea</taxon>
        <taxon>Multicrustacea</taxon>
        <taxon>Malacostraca</taxon>
        <taxon>Eumalacostraca</taxon>
        <taxon>Eucarida</taxon>
        <taxon>Decapoda</taxon>
        <taxon>Pleocyemata</taxon>
        <taxon>Brachyura</taxon>
        <taxon>Eubrachyura</taxon>
        <taxon>Portunoidea</taxon>
        <taxon>Portunidae</taxon>
        <taxon>Portuninae</taxon>
        <taxon>Portunus</taxon>
    </lineage>
</organism>
<keyword evidence="3" id="KW-1185">Reference proteome</keyword>
<comment type="caution">
    <text evidence="2">The sequence shown here is derived from an EMBL/GenBank/DDBJ whole genome shotgun (WGS) entry which is preliminary data.</text>
</comment>
<evidence type="ECO:0000313" key="2">
    <source>
        <dbReference type="EMBL" id="MPC58594.1"/>
    </source>
</evidence>
<evidence type="ECO:0000313" key="3">
    <source>
        <dbReference type="Proteomes" id="UP000324222"/>
    </source>
</evidence>
<name>A0A5B7GPT9_PORTR</name>
<dbReference type="Proteomes" id="UP000324222">
    <property type="component" value="Unassembled WGS sequence"/>
</dbReference>
<protein>
    <submittedName>
        <fullName evidence="2">Uncharacterized protein</fullName>
    </submittedName>
</protein>
<sequence>MEKSEEKDLGVIIHDILTTERVRSTQEHISMRHTMAGGWRAPPDRETPAYSRPLLSPQFTGQPPHIHTGHSGTLQAFPGAGTTAGSTS</sequence>
<dbReference type="AlphaFoldDB" id="A0A5B7GPT9"/>
<reference evidence="2 3" key="1">
    <citation type="submission" date="2019-05" db="EMBL/GenBank/DDBJ databases">
        <title>Another draft genome of Portunus trituberculatus and its Hox gene families provides insights of decapod evolution.</title>
        <authorList>
            <person name="Jeong J.-H."/>
            <person name="Song I."/>
            <person name="Kim S."/>
            <person name="Choi T."/>
            <person name="Kim D."/>
            <person name="Ryu S."/>
            <person name="Kim W."/>
        </authorList>
    </citation>
    <scope>NUCLEOTIDE SEQUENCE [LARGE SCALE GENOMIC DNA]</scope>
    <source>
        <tissue evidence="2">Muscle</tissue>
    </source>
</reference>
<gene>
    <name evidence="2" type="ORF">E2C01_052601</name>
</gene>
<dbReference type="EMBL" id="VSRR010015816">
    <property type="protein sequence ID" value="MPC58594.1"/>
    <property type="molecule type" value="Genomic_DNA"/>
</dbReference>
<proteinExistence type="predicted"/>